<organism evidence="1">
    <name type="scientific">Pseudomonas sp. MYb327</name>
    <dbReference type="NCBI Taxonomy" id="2745230"/>
    <lineage>
        <taxon>Bacteria</taxon>
        <taxon>Pseudomonadati</taxon>
        <taxon>Pseudomonadota</taxon>
        <taxon>Gammaproteobacteria</taxon>
        <taxon>Pseudomonadales</taxon>
        <taxon>Pseudomonadaceae</taxon>
        <taxon>Pseudomonas</taxon>
    </lineage>
</organism>
<evidence type="ECO:0000313" key="1">
    <source>
        <dbReference type="EMBL" id="XCG74924.1"/>
    </source>
</evidence>
<proteinExistence type="predicted"/>
<dbReference type="AlphaFoldDB" id="A0AAU8E499"/>
<name>A0AAU8E499_9PSED</name>
<gene>
    <name evidence="1" type="ORF">ABVN21_02225</name>
</gene>
<dbReference type="EMBL" id="CP159258">
    <property type="protein sequence ID" value="XCG74924.1"/>
    <property type="molecule type" value="Genomic_DNA"/>
</dbReference>
<sequence>MILPLFPADLERHRGMKKVARFLIKTWPGSKPIMHTHALELLAKGLGYRSYSHASQLALSWTDARPDIDINLIEWSLSHVLSDEFQAPGNPRVSINLGNLFAYIQTIPLHHLTVFKRFPELLERRHSFQLPPHDAESPFGKYQQSAVIPLAGDWQTHDNDDSDESGQP</sequence>
<dbReference type="RefSeq" id="WP_339555586.1">
    <property type="nucleotide sequence ID" value="NZ_CP159258.1"/>
</dbReference>
<reference evidence="1" key="1">
    <citation type="submission" date="2024-06" db="EMBL/GenBank/DDBJ databases">
        <title>The Caenorhabditis elegans bacterial microbiome influences microsporidia infection through nutrient limitation and inhibiting parasite invasion.</title>
        <authorList>
            <person name="Tamim El Jarkass H."/>
            <person name="Castelblanco S."/>
            <person name="Kaur M."/>
            <person name="Wan Y.C."/>
            <person name="Ellis A.E."/>
            <person name="Sheldon R.D."/>
            <person name="Lien E.C."/>
            <person name="Burton N.O."/>
            <person name="Wright G.D."/>
            <person name="Reinke A.W."/>
        </authorList>
    </citation>
    <scope>NUCLEOTIDE SEQUENCE</scope>
    <source>
        <strain evidence="1">MYb327</strain>
    </source>
</reference>
<accession>A0AAU8E499</accession>
<protein>
    <submittedName>
        <fullName evidence="1">Uncharacterized protein</fullName>
    </submittedName>
</protein>